<dbReference type="Pfam" id="PF07980">
    <property type="entry name" value="SusD_RagB"/>
    <property type="match status" value="1"/>
</dbReference>
<dbReference type="PROSITE" id="PS51257">
    <property type="entry name" value="PROKAR_LIPOPROTEIN"/>
    <property type="match status" value="1"/>
</dbReference>
<accession>A0A369QHF7</accession>
<comment type="caution">
    <text evidence="8">The sequence shown here is derived from an EMBL/GenBank/DDBJ whole genome shotgun (WGS) entry which is preliminary data.</text>
</comment>
<dbReference type="GO" id="GO:0009279">
    <property type="term" value="C:cell outer membrane"/>
    <property type="evidence" value="ECO:0007669"/>
    <property type="project" value="UniProtKB-SubCell"/>
</dbReference>
<evidence type="ECO:0000259" key="7">
    <source>
        <dbReference type="Pfam" id="PF14322"/>
    </source>
</evidence>
<keyword evidence="9" id="KW-1185">Reference proteome</keyword>
<dbReference type="EMBL" id="QASA01000001">
    <property type="protein sequence ID" value="RDC64331.1"/>
    <property type="molecule type" value="Genomic_DNA"/>
</dbReference>
<dbReference type="Gene3D" id="1.25.40.390">
    <property type="match status" value="1"/>
</dbReference>
<keyword evidence="3" id="KW-0732">Signal</keyword>
<protein>
    <recommendedName>
        <fullName evidence="10">RagB/SusD domain-containing protein</fullName>
    </recommendedName>
</protein>
<evidence type="ECO:0000256" key="2">
    <source>
        <dbReference type="ARBA" id="ARBA00006275"/>
    </source>
</evidence>
<proteinExistence type="inferred from homology"/>
<reference evidence="8 9" key="1">
    <citation type="submission" date="2018-04" db="EMBL/GenBank/DDBJ databases">
        <title>Adhaeribacter sp. HMF7616 genome sequencing and assembly.</title>
        <authorList>
            <person name="Kang H."/>
            <person name="Kang J."/>
            <person name="Cha I."/>
            <person name="Kim H."/>
            <person name="Joh K."/>
        </authorList>
    </citation>
    <scope>NUCLEOTIDE SEQUENCE [LARGE SCALE GENOMIC DNA]</scope>
    <source>
        <strain evidence="8 9">HMF7616</strain>
    </source>
</reference>
<feature type="domain" description="RagB/SusD" evidence="6">
    <location>
        <begin position="316"/>
        <end position="626"/>
    </location>
</feature>
<keyword evidence="5" id="KW-0998">Cell outer membrane</keyword>
<evidence type="ECO:0000256" key="1">
    <source>
        <dbReference type="ARBA" id="ARBA00004442"/>
    </source>
</evidence>
<comment type="subcellular location">
    <subcellularLocation>
        <location evidence="1">Cell outer membrane</location>
    </subcellularLocation>
</comment>
<evidence type="ECO:0000259" key="6">
    <source>
        <dbReference type="Pfam" id="PF07980"/>
    </source>
</evidence>
<evidence type="ECO:0000256" key="3">
    <source>
        <dbReference type="ARBA" id="ARBA00022729"/>
    </source>
</evidence>
<dbReference type="InterPro" id="IPR011990">
    <property type="entry name" value="TPR-like_helical_dom_sf"/>
</dbReference>
<dbReference type="Proteomes" id="UP000253919">
    <property type="component" value="Unassembled WGS sequence"/>
</dbReference>
<dbReference type="AlphaFoldDB" id="A0A369QHF7"/>
<dbReference type="InterPro" id="IPR012944">
    <property type="entry name" value="SusD_RagB_dom"/>
</dbReference>
<feature type="domain" description="SusD-like N-terminal" evidence="7">
    <location>
        <begin position="24"/>
        <end position="219"/>
    </location>
</feature>
<organism evidence="8 9">
    <name type="scientific">Adhaeribacter pallidiroseus</name>
    <dbReference type="NCBI Taxonomy" id="2072847"/>
    <lineage>
        <taxon>Bacteria</taxon>
        <taxon>Pseudomonadati</taxon>
        <taxon>Bacteroidota</taxon>
        <taxon>Cytophagia</taxon>
        <taxon>Cytophagales</taxon>
        <taxon>Hymenobacteraceae</taxon>
        <taxon>Adhaeribacter</taxon>
    </lineage>
</organism>
<evidence type="ECO:0000313" key="9">
    <source>
        <dbReference type="Proteomes" id="UP000253919"/>
    </source>
</evidence>
<dbReference type="Pfam" id="PF14322">
    <property type="entry name" value="SusD-like_3"/>
    <property type="match status" value="1"/>
</dbReference>
<evidence type="ECO:0000256" key="4">
    <source>
        <dbReference type="ARBA" id="ARBA00023136"/>
    </source>
</evidence>
<evidence type="ECO:0000256" key="5">
    <source>
        <dbReference type="ARBA" id="ARBA00023237"/>
    </source>
</evidence>
<gene>
    <name evidence="8" type="ORF">AHMF7616_02944</name>
</gene>
<sequence>MKRTFKYISIFVISGILLSACKEDFLDTQPLDKAPGELVWSDAALAESAVTELYNGLFEGMLNQENMDCITDNALYNFGKQDIMEANISPSNTGWVHHTYEWGEMYRRIRAANIALKKLAAPEFENTNGIVERLKGETYFMRAYFYNQMVRYYGGVPIIKSPYELTSTDFTIARNTYEECVNFIVSDLDSAALLLNGKSLTLGRATQGAALALKSRVLLYAASDLHHMPTYINNLQKSTNRNIAGDLFFSKPENVALLGYPAGDRTARWKAAQDAARAVIDLGFYGYNLDLSAPVTPEEGKNNYVNLYLSRNGGEKDAIFMRQFINAKDEWGAWYPRNNGPNGYHGWTSSEPTQNLVDDYEMMDGTKFDWNNAEHKAAPYDNRDPRFYASILYDGAPWKPRTADAAGTDPFSQIQMGQYQIGNASSPTTYFGLDTRNSSIENWNGTRTGYAIRKFIDPNPAIEDQVTRQEVPSPQIKFTEVVFNYIEASLALGQEAEALAWLNKIRFRSGMPAINESNQALVERYHNERNIEMLFEEQRFYDTRRWMTAPQNQGEKVRIMKVTATLKPGKTVPVYRYSKDDYNYTYTVQEIDPGVENRKWDDKLYFMPIHRDEINRNNKLVQNPGYQ</sequence>
<name>A0A369QHF7_9BACT</name>
<dbReference type="SUPFAM" id="SSF48452">
    <property type="entry name" value="TPR-like"/>
    <property type="match status" value="1"/>
</dbReference>
<dbReference type="OrthoDB" id="5694214at2"/>
<evidence type="ECO:0000313" key="8">
    <source>
        <dbReference type="EMBL" id="RDC64331.1"/>
    </source>
</evidence>
<dbReference type="RefSeq" id="WP_115373501.1">
    <property type="nucleotide sequence ID" value="NZ_QASA01000001.1"/>
</dbReference>
<evidence type="ECO:0008006" key="10">
    <source>
        <dbReference type="Google" id="ProtNLM"/>
    </source>
</evidence>
<dbReference type="InterPro" id="IPR033985">
    <property type="entry name" value="SusD-like_N"/>
</dbReference>
<comment type="similarity">
    <text evidence="2">Belongs to the SusD family.</text>
</comment>
<keyword evidence="4" id="KW-0472">Membrane</keyword>